<keyword evidence="2" id="KW-1185">Reference proteome</keyword>
<evidence type="ECO:0008006" key="3">
    <source>
        <dbReference type="Google" id="ProtNLM"/>
    </source>
</evidence>
<dbReference type="AlphaFoldDB" id="A0A1X7F9B8"/>
<organism evidence="1 2">
    <name type="scientific">Trinickia caryophylli</name>
    <name type="common">Paraburkholderia caryophylli</name>
    <dbReference type="NCBI Taxonomy" id="28094"/>
    <lineage>
        <taxon>Bacteria</taxon>
        <taxon>Pseudomonadati</taxon>
        <taxon>Pseudomonadota</taxon>
        <taxon>Betaproteobacteria</taxon>
        <taxon>Burkholderiales</taxon>
        <taxon>Burkholderiaceae</taxon>
        <taxon>Trinickia</taxon>
    </lineage>
</organism>
<dbReference type="Gene3D" id="3.40.1000.10">
    <property type="entry name" value="Mog1/PsbP, alpha/beta/alpha sandwich"/>
    <property type="match status" value="1"/>
</dbReference>
<dbReference type="SUPFAM" id="SSF55724">
    <property type="entry name" value="Mog1p/PsbP-like"/>
    <property type="match status" value="1"/>
</dbReference>
<evidence type="ECO:0000313" key="2">
    <source>
        <dbReference type="Proteomes" id="UP000192911"/>
    </source>
</evidence>
<gene>
    <name evidence="1" type="ORF">SAMN06295900_10828</name>
</gene>
<reference evidence="2" key="1">
    <citation type="submission" date="2017-04" db="EMBL/GenBank/DDBJ databases">
        <authorList>
            <person name="Varghese N."/>
            <person name="Submissions S."/>
        </authorList>
    </citation>
    <scope>NUCLEOTIDE SEQUENCE [LARGE SCALE GENOMIC DNA]</scope>
    <source>
        <strain evidence="2">Ballard 720</strain>
    </source>
</reference>
<dbReference type="OrthoDB" id="7018905at2"/>
<dbReference type="STRING" id="28094.SAMN06295900_10828"/>
<dbReference type="InterPro" id="IPR016123">
    <property type="entry name" value="Mog1/PsbP_a/b/a-sand"/>
</dbReference>
<sequence length="272" mass="30369">MPEYQMNDASIELPARFQDKTLHLFTVDEAGKSPFTFVVSRAQTEPDDTVDTFVTRLVAEMRKSFLRFQLKQLSNREIDGETAREIDYQWVSDGTLLHQRQTVVFQPLDGGETRQAVSFIGTCQRGFTPEWTQEYDDLVRSVKLKKAERAFTPTALDPSTPGVVFVLHENSKTLYSVGSMAELFRHDIKEMFEGVTFYDAKGAELALRPAPEGREGWGAGEGAKQFLLWTVDPKAMQPLQARLSDLAHVKGPGALSTVQSVRAYLASAAESA</sequence>
<dbReference type="InterPro" id="IPR014894">
    <property type="entry name" value="DcrB/EagT6"/>
</dbReference>
<proteinExistence type="predicted"/>
<dbReference type="EMBL" id="FXAH01000008">
    <property type="protein sequence ID" value="SMF48149.1"/>
    <property type="molecule type" value="Genomic_DNA"/>
</dbReference>
<dbReference type="Proteomes" id="UP000192911">
    <property type="component" value="Unassembled WGS sequence"/>
</dbReference>
<protein>
    <recommendedName>
        <fullName evidence="3">DUF1795 domain-containing protein</fullName>
    </recommendedName>
</protein>
<evidence type="ECO:0000313" key="1">
    <source>
        <dbReference type="EMBL" id="SMF48149.1"/>
    </source>
</evidence>
<name>A0A1X7F9B8_TRICW</name>
<dbReference type="Pfam" id="PF08786">
    <property type="entry name" value="DcrB"/>
    <property type="match status" value="1"/>
</dbReference>
<dbReference type="RefSeq" id="WP_085228382.1">
    <property type="nucleotide sequence ID" value="NZ_BSQD01000010.1"/>
</dbReference>
<accession>A0A1X7F9B8</accession>
<dbReference type="GeneID" id="95550192"/>